<reference evidence="1" key="2">
    <citation type="journal article" date="2019" name="Genome Biol. Evol.">
        <title>Day and night: Metabolic profiles and evolutionary relationships of six axenic non-marine cyanobacteria.</title>
        <authorList>
            <person name="Will S.E."/>
            <person name="Henke P."/>
            <person name="Boedeker C."/>
            <person name="Huang S."/>
            <person name="Brinkmann H."/>
            <person name="Rohde M."/>
            <person name="Jarek M."/>
            <person name="Friedl T."/>
            <person name="Seufert S."/>
            <person name="Schumacher M."/>
            <person name="Overmann J."/>
            <person name="Neumann-Schaal M."/>
            <person name="Petersen J."/>
        </authorList>
    </citation>
    <scope>NUCLEOTIDE SEQUENCE [LARGE SCALE GENOMIC DNA]</scope>
    <source>
        <strain evidence="1">PCC 7102</strain>
    </source>
</reference>
<accession>A0A433V8D5</accession>
<dbReference type="RefSeq" id="WP_127084113.1">
    <property type="nucleotide sequence ID" value="NZ_RSCL01000016.1"/>
</dbReference>
<protein>
    <submittedName>
        <fullName evidence="1">Uncharacterized protein</fullName>
    </submittedName>
</protein>
<sequence length="301" mass="33649">MIRDLFKKISPESLQSNAVLRVIGDRSSGKTTYMASLARWPNADPSSPVQSVISINEAGEELITKAQNLLEQGLTLEPSNLDTDVLQMKDYSLRITLKAQFSWKNPKATIGSQLVNLNISSKDYAGEFFTDLLYQTGSSQLSDYLDDCLQATGIMFLIDGNSHRKDLEYAAGLDKLLTALDRADINALTRKISLVLTKCEQSSLWVNCHKPAFLAEARFPQVYRKLQTWQQTGAGSVDYFTTSAFGMLGNKYPEPNMNLLSRGRDGVAAIIKDPRRWRPFGLVAPIYWLCTGERHKELDKG</sequence>
<evidence type="ECO:0000313" key="2">
    <source>
        <dbReference type="Proteomes" id="UP000271624"/>
    </source>
</evidence>
<comment type="caution">
    <text evidence="1">The sequence shown here is derived from an EMBL/GenBank/DDBJ whole genome shotgun (WGS) entry which is preliminary data.</text>
</comment>
<evidence type="ECO:0000313" key="1">
    <source>
        <dbReference type="EMBL" id="RUT02386.1"/>
    </source>
</evidence>
<reference evidence="1" key="1">
    <citation type="submission" date="2018-12" db="EMBL/GenBank/DDBJ databases">
        <authorList>
            <person name="Will S."/>
            <person name="Neumann-Schaal M."/>
            <person name="Henke P."/>
        </authorList>
    </citation>
    <scope>NUCLEOTIDE SEQUENCE</scope>
    <source>
        <strain evidence="1">PCC 7102</strain>
    </source>
</reference>
<proteinExistence type="predicted"/>
<dbReference type="Proteomes" id="UP000271624">
    <property type="component" value="Unassembled WGS sequence"/>
</dbReference>
<dbReference type="OrthoDB" id="495726at2"/>
<keyword evidence="2" id="KW-1185">Reference proteome</keyword>
<gene>
    <name evidence="1" type="ORF">DSM106972_058640</name>
</gene>
<name>A0A433V8D5_9CYAN</name>
<organism evidence="1 2">
    <name type="scientific">Dulcicalothrix desertica PCC 7102</name>
    <dbReference type="NCBI Taxonomy" id="232991"/>
    <lineage>
        <taxon>Bacteria</taxon>
        <taxon>Bacillati</taxon>
        <taxon>Cyanobacteriota</taxon>
        <taxon>Cyanophyceae</taxon>
        <taxon>Nostocales</taxon>
        <taxon>Calotrichaceae</taxon>
        <taxon>Dulcicalothrix</taxon>
    </lineage>
</organism>
<dbReference type="EMBL" id="RSCL01000016">
    <property type="protein sequence ID" value="RUT02386.1"/>
    <property type="molecule type" value="Genomic_DNA"/>
</dbReference>
<dbReference type="AlphaFoldDB" id="A0A433V8D5"/>